<dbReference type="Proteomes" id="UP000645462">
    <property type="component" value="Unassembled WGS sequence"/>
</dbReference>
<accession>A0ABQ1KMC1</accession>
<feature type="transmembrane region" description="Helical" evidence="1">
    <location>
        <begin position="194"/>
        <end position="216"/>
    </location>
</feature>
<dbReference type="EMBL" id="BMFC01000003">
    <property type="protein sequence ID" value="GGC01677.1"/>
    <property type="molecule type" value="Genomic_DNA"/>
</dbReference>
<dbReference type="RefSeq" id="WP_188481671.1">
    <property type="nucleotide sequence ID" value="NZ_BMFC01000003.1"/>
</dbReference>
<gene>
    <name evidence="2" type="ORF">GCM10011363_17820</name>
</gene>
<sequence length="254" mass="27553">MTTSDVTVISMVTAKPRDAICKSVVPSIHHALSDQCVAFKRLPVTRDYIDWTINDTDTLTLAIDEVGSSSVLLLASRGPDARIRAARLAGVAADLCRDFSVHTVFWDGAKQPIAVEDFLATGDAVLDHLAARTRIIPRKVKASSKLRSTQRRNAVRLDEWMMSAVRAQMNGVTLEEIERMELEERRAKSAPMRLSAWAISFTTALIAAPLAIPLIVHNLVRGEDVRSGAMALGVAGLYAVLAQSGMAPALPDLL</sequence>
<keyword evidence="1" id="KW-1133">Transmembrane helix</keyword>
<organism evidence="2 3">
    <name type="scientific">Marivita lacus</name>
    <dbReference type="NCBI Taxonomy" id="1323742"/>
    <lineage>
        <taxon>Bacteria</taxon>
        <taxon>Pseudomonadati</taxon>
        <taxon>Pseudomonadota</taxon>
        <taxon>Alphaproteobacteria</taxon>
        <taxon>Rhodobacterales</taxon>
        <taxon>Roseobacteraceae</taxon>
        <taxon>Marivita</taxon>
    </lineage>
</organism>
<keyword evidence="1" id="KW-0472">Membrane</keyword>
<evidence type="ECO:0000313" key="3">
    <source>
        <dbReference type="Proteomes" id="UP000645462"/>
    </source>
</evidence>
<feature type="transmembrane region" description="Helical" evidence="1">
    <location>
        <begin position="228"/>
        <end position="250"/>
    </location>
</feature>
<comment type="caution">
    <text evidence="2">The sequence shown here is derived from an EMBL/GenBank/DDBJ whole genome shotgun (WGS) entry which is preliminary data.</text>
</comment>
<evidence type="ECO:0000313" key="2">
    <source>
        <dbReference type="EMBL" id="GGC01677.1"/>
    </source>
</evidence>
<evidence type="ECO:0000256" key="1">
    <source>
        <dbReference type="SAM" id="Phobius"/>
    </source>
</evidence>
<reference evidence="3" key="1">
    <citation type="journal article" date="2019" name="Int. J. Syst. Evol. Microbiol.">
        <title>The Global Catalogue of Microorganisms (GCM) 10K type strain sequencing project: providing services to taxonomists for standard genome sequencing and annotation.</title>
        <authorList>
            <consortium name="The Broad Institute Genomics Platform"/>
            <consortium name="The Broad Institute Genome Sequencing Center for Infectious Disease"/>
            <person name="Wu L."/>
            <person name="Ma J."/>
        </authorList>
    </citation>
    <scope>NUCLEOTIDE SEQUENCE [LARGE SCALE GENOMIC DNA]</scope>
    <source>
        <strain evidence="3">CGMCC 1.12478</strain>
    </source>
</reference>
<name>A0ABQ1KMC1_9RHOB</name>
<keyword evidence="3" id="KW-1185">Reference proteome</keyword>
<proteinExistence type="predicted"/>
<keyword evidence="1" id="KW-0812">Transmembrane</keyword>
<protein>
    <submittedName>
        <fullName evidence="2">Uncharacterized protein</fullName>
    </submittedName>
</protein>